<dbReference type="RefSeq" id="WP_246044351.1">
    <property type="nucleotide sequence ID" value="NZ_BAAAMD010000004.1"/>
</dbReference>
<dbReference type="SUPFAM" id="SSF50814">
    <property type="entry name" value="Lipocalins"/>
    <property type="match status" value="1"/>
</dbReference>
<evidence type="ECO:0000259" key="1">
    <source>
        <dbReference type="Pfam" id="PF08768"/>
    </source>
</evidence>
<dbReference type="AlphaFoldDB" id="A0A542ZCN8"/>
<dbReference type="InterPro" id="IPR012674">
    <property type="entry name" value="Calycin"/>
</dbReference>
<protein>
    <submittedName>
        <fullName evidence="2">Uncharacterized protein DUF1794</fullName>
    </submittedName>
</protein>
<sequence>MTDQTSEPSSLDYSFPEGMHPKLKGLAWMIGHWEGHGQTQWPGQDDVQLVEQLDMSHNGEPYLHYLLQTFRMKDDGTAGEPVSMETGFWIPGEGNDVMMVVTNPEGVAQTWHGTITGLQSPAGGELATKIELTTDAVLSRGTHTAGQRLYGYIKGKMMFAYDRADTEIELQPHLTGELERR</sequence>
<organism evidence="2 3">
    <name type="scientific">Propioniferax innocua</name>
    <dbReference type="NCBI Taxonomy" id="1753"/>
    <lineage>
        <taxon>Bacteria</taxon>
        <taxon>Bacillati</taxon>
        <taxon>Actinomycetota</taxon>
        <taxon>Actinomycetes</taxon>
        <taxon>Propionibacteriales</taxon>
        <taxon>Propionibacteriaceae</taxon>
        <taxon>Propioniferax</taxon>
    </lineage>
</organism>
<dbReference type="CDD" id="cd07828">
    <property type="entry name" value="lipocalin_heme-bd-THAP4-like"/>
    <property type="match status" value="1"/>
</dbReference>
<feature type="domain" description="THAP4-like heme-binding" evidence="1">
    <location>
        <begin position="23"/>
        <end position="180"/>
    </location>
</feature>
<accession>A0A542ZCN8</accession>
<gene>
    <name evidence="2" type="ORF">FB460_1922</name>
</gene>
<dbReference type="EMBL" id="VFOR01000002">
    <property type="protein sequence ID" value="TQL58069.1"/>
    <property type="molecule type" value="Genomic_DNA"/>
</dbReference>
<keyword evidence="3" id="KW-1185">Reference proteome</keyword>
<dbReference type="Proteomes" id="UP000316196">
    <property type="component" value="Unassembled WGS sequence"/>
</dbReference>
<evidence type="ECO:0000313" key="2">
    <source>
        <dbReference type="EMBL" id="TQL58069.1"/>
    </source>
</evidence>
<dbReference type="InterPro" id="IPR045165">
    <property type="entry name" value="Nitrobindin"/>
</dbReference>
<comment type="caution">
    <text evidence="2">The sequence shown here is derived from an EMBL/GenBank/DDBJ whole genome shotgun (WGS) entry which is preliminary data.</text>
</comment>
<reference evidence="2 3" key="1">
    <citation type="submission" date="2019-06" db="EMBL/GenBank/DDBJ databases">
        <title>Sequencing the genomes of 1000 actinobacteria strains.</title>
        <authorList>
            <person name="Klenk H.-P."/>
        </authorList>
    </citation>
    <scope>NUCLEOTIDE SEQUENCE [LARGE SCALE GENOMIC DNA]</scope>
    <source>
        <strain evidence="2 3">DSM 8251</strain>
    </source>
</reference>
<dbReference type="InterPro" id="IPR014878">
    <property type="entry name" value="THAP4-like_heme-bd"/>
</dbReference>
<dbReference type="Pfam" id="PF08768">
    <property type="entry name" value="THAP4_heme-bd"/>
    <property type="match status" value="1"/>
</dbReference>
<dbReference type="PANTHER" id="PTHR15854:SF4">
    <property type="entry name" value="PEROXYNITRITE ISOMERASE THAP4"/>
    <property type="match status" value="1"/>
</dbReference>
<dbReference type="Gene3D" id="2.40.128.20">
    <property type="match status" value="1"/>
</dbReference>
<evidence type="ECO:0000313" key="3">
    <source>
        <dbReference type="Proteomes" id="UP000316196"/>
    </source>
</evidence>
<name>A0A542ZCN8_9ACTN</name>
<dbReference type="PANTHER" id="PTHR15854">
    <property type="entry name" value="THAP4 PROTEIN"/>
    <property type="match status" value="1"/>
</dbReference>
<proteinExistence type="predicted"/>